<name>A0AC34FIY4_9BILA</name>
<protein>
    <submittedName>
        <fullName evidence="2">Uncharacterized protein</fullName>
    </submittedName>
</protein>
<accession>A0AC34FIY4</accession>
<proteinExistence type="predicted"/>
<organism evidence="1 2">
    <name type="scientific">Panagrolaimus sp. ES5</name>
    <dbReference type="NCBI Taxonomy" id="591445"/>
    <lineage>
        <taxon>Eukaryota</taxon>
        <taxon>Metazoa</taxon>
        <taxon>Ecdysozoa</taxon>
        <taxon>Nematoda</taxon>
        <taxon>Chromadorea</taxon>
        <taxon>Rhabditida</taxon>
        <taxon>Tylenchina</taxon>
        <taxon>Panagrolaimomorpha</taxon>
        <taxon>Panagrolaimoidea</taxon>
        <taxon>Panagrolaimidae</taxon>
        <taxon>Panagrolaimus</taxon>
    </lineage>
</organism>
<reference evidence="2" key="1">
    <citation type="submission" date="2022-11" db="UniProtKB">
        <authorList>
            <consortium name="WormBaseParasite"/>
        </authorList>
    </citation>
    <scope>IDENTIFICATION</scope>
</reference>
<dbReference type="Proteomes" id="UP000887579">
    <property type="component" value="Unplaced"/>
</dbReference>
<evidence type="ECO:0000313" key="1">
    <source>
        <dbReference type="Proteomes" id="UP000887579"/>
    </source>
</evidence>
<evidence type="ECO:0000313" key="2">
    <source>
        <dbReference type="WBParaSite" id="ES5_v2.g17334.t1"/>
    </source>
</evidence>
<dbReference type="WBParaSite" id="ES5_v2.g17334.t1">
    <property type="protein sequence ID" value="ES5_v2.g17334.t1"/>
    <property type="gene ID" value="ES5_v2.g17334"/>
</dbReference>
<sequence length="509" mass="57770">ASVPKQSAQIVGDDFLDQVETPYVKKSAPIVGDEFLNQIGESRTTAKQPPHVVSDDFLDQIGENRTTAKHSAQIVGDDFLDQVQAPQVKQVVKEAAPIVGDDFLDQIYSIQNNPMAAASVVGDDFLDQIHETSVKKTAPVVGDDFLDQITATQNKPMAKKPAPIVGDDFLEQVGRPTNDIVAVKNAKDSSSMPFGSAASKSSFVVPGQQPFKPVTIHKSSNIPFFKDDTLKKLIHSAEIGVNYDSESSESSASEKETINHKFAPLEYKIDQYLNVPNFAVVNDMKKQIAQSLPKPKLHHLLNFWLENFSGFPELVVFFQYLQYHIENFSLVDCLEFKKYRSLLNAVIRREPVFQSIEHLVANIPLMCKYKFLIYDDNYPDFIYVNPELLNLQMFPLASGLPSSVMYLFQRQRKWIISDLKKEFRDCSDTEFYRQLNNFLNDRPDLVMLESPKPKATLPQMSIVLNEEISVKLCCFMFSLKDLNVAEHLHLRMDYINSMKQFIPQRSKAR</sequence>